<reference evidence="3 4" key="1">
    <citation type="submission" date="2015-03" db="EMBL/GenBank/DDBJ databases">
        <authorList>
            <person name="Hassan Y.I."/>
            <person name="Lepp D."/>
            <person name="Zhou T."/>
        </authorList>
    </citation>
    <scope>NUCLEOTIDE SEQUENCE [LARGE SCALE GENOMIC DNA]</scope>
    <source>
        <strain evidence="3 4">GH2-10</strain>
    </source>
</reference>
<evidence type="ECO:0000256" key="1">
    <source>
        <dbReference type="PROSITE-ProRule" id="PRU00339"/>
    </source>
</evidence>
<keyword evidence="2" id="KW-0812">Transmembrane</keyword>
<protein>
    <submittedName>
        <fullName evidence="3">Uncharacterized protein</fullName>
    </submittedName>
</protein>
<dbReference type="InterPro" id="IPR011990">
    <property type="entry name" value="TPR-like_helical_dom_sf"/>
</dbReference>
<comment type="caution">
    <text evidence="3">The sequence shown here is derived from an EMBL/GenBank/DDBJ whole genome shotgun (WGS) entry which is preliminary data.</text>
</comment>
<feature type="repeat" description="TPR" evidence="1">
    <location>
        <begin position="389"/>
        <end position="422"/>
    </location>
</feature>
<evidence type="ECO:0000256" key="2">
    <source>
        <dbReference type="SAM" id="Phobius"/>
    </source>
</evidence>
<dbReference type="Gene3D" id="1.25.40.10">
    <property type="entry name" value="Tetratricopeptide repeat domain"/>
    <property type="match status" value="1"/>
</dbReference>
<name>A0A0F5LCW3_9HYPH</name>
<feature type="transmembrane region" description="Helical" evidence="2">
    <location>
        <begin position="124"/>
        <end position="143"/>
    </location>
</feature>
<dbReference type="EMBL" id="LAJG01000014">
    <property type="protein sequence ID" value="KKB80193.1"/>
    <property type="molecule type" value="Genomic_DNA"/>
</dbReference>
<dbReference type="RefSeq" id="WP_046142257.1">
    <property type="nucleotide sequence ID" value="NZ_LAJG01000014.1"/>
</dbReference>
<gene>
    <name evidence="3" type="ORF">VW35_07155</name>
</gene>
<dbReference type="InterPro" id="IPR019734">
    <property type="entry name" value="TPR_rpt"/>
</dbReference>
<accession>A0A0F5LCW3</accession>
<keyword evidence="1" id="KW-0802">TPR repeat</keyword>
<organism evidence="3 4">
    <name type="scientific">Devosia soli</name>
    <dbReference type="NCBI Taxonomy" id="361041"/>
    <lineage>
        <taxon>Bacteria</taxon>
        <taxon>Pseudomonadati</taxon>
        <taxon>Pseudomonadota</taxon>
        <taxon>Alphaproteobacteria</taxon>
        <taxon>Hyphomicrobiales</taxon>
        <taxon>Devosiaceae</taxon>
        <taxon>Devosia</taxon>
    </lineage>
</organism>
<evidence type="ECO:0000313" key="4">
    <source>
        <dbReference type="Proteomes" id="UP000033514"/>
    </source>
</evidence>
<dbReference type="SUPFAM" id="SSF48452">
    <property type="entry name" value="TPR-like"/>
    <property type="match status" value="1"/>
</dbReference>
<dbReference type="PATRIC" id="fig|361041.3.peg.759"/>
<keyword evidence="2" id="KW-1133">Transmembrane helix</keyword>
<keyword evidence="2" id="KW-0472">Membrane</keyword>
<dbReference type="AlphaFoldDB" id="A0A0F5LCW3"/>
<keyword evidence="4" id="KW-1185">Reference proteome</keyword>
<sequence>MARSPQLMRFVDYIVRKTLDGDSQSIKAYSIAVDVFGRPADFDPQSDPIVRVQARRLRGLLDQYYRGPGGSDPVRIELPVGRYVPNFIALDVAQAQAETQAVSEGAIPGAPAAAGSVSPGQITVSWFVLLFITIGIGILAYSISNWGPRPASVGVTSNAIIQPNLTIMEFQSLTGDASIAAAVSGLALELVDRMRPLSFLTVGYGGRGDIPDTVAASHGYVLTGIVRRDPAEPQNVQYSVVLTDLSSNSAIWNRSLTLRQDQLADPNRIDRLSTDLMDVLGNPRGPLHIKARRFLANGSIAGSENLYLCRLLFTMYRETSTIGAAERTKDCYAALPQADQETAIALAAVASLIAETQAVGRISTSEQLERYGNAATLLSQAIRTDPTSSFAWEQRARLHETLGEHELAETAYGTSLQINPSNIDALAAHARHLAFMGNLDQAVPMAQRAIDVYSIIPDWYYGVPTLAALRTGDFAKAALYAQTYSRADRELGPILAIIAAEGMENEAQVVRELPRVLDVPAFRNAGIITQLRRRVPDNELLNRIRTALIEAGVPPLALVTAF</sequence>
<evidence type="ECO:0000313" key="3">
    <source>
        <dbReference type="EMBL" id="KKB80193.1"/>
    </source>
</evidence>
<dbReference type="STRING" id="361041.VW35_07155"/>
<proteinExistence type="predicted"/>
<dbReference type="Pfam" id="PF13432">
    <property type="entry name" value="TPR_16"/>
    <property type="match status" value="2"/>
</dbReference>
<dbReference type="PROSITE" id="PS50005">
    <property type="entry name" value="TPR"/>
    <property type="match status" value="1"/>
</dbReference>
<dbReference type="Proteomes" id="UP000033514">
    <property type="component" value="Unassembled WGS sequence"/>
</dbReference>